<protein>
    <submittedName>
        <fullName evidence="1">Uncharacterized protein</fullName>
    </submittedName>
</protein>
<dbReference type="Proteomes" id="UP000253204">
    <property type="component" value="Unassembled WGS sequence"/>
</dbReference>
<organism evidence="1 2">
    <name type="scientific">Vreelandella rituensis</name>
    <dbReference type="NCBI Taxonomy" id="2282306"/>
    <lineage>
        <taxon>Bacteria</taxon>
        <taxon>Pseudomonadati</taxon>
        <taxon>Pseudomonadota</taxon>
        <taxon>Gammaproteobacteria</taxon>
        <taxon>Oceanospirillales</taxon>
        <taxon>Halomonadaceae</taxon>
        <taxon>Vreelandella</taxon>
    </lineage>
</organism>
<evidence type="ECO:0000313" key="2">
    <source>
        <dbReference type="Proteomes" id="UP000253204"/>
    </source>
</evidence>
<evidence type="ECO:0000313" key="1">
    <source>
        <dbReference type="EMBL" id="RCV93653.1"/>
    </source>
</evidence>
<sequence>MLPHDDLLFARYQGFFERMTVGSAAGRTHETSDDWNEAYDAGMNDAEVFNAWTSCHQQAALQEGWGMFTTDGAVAEPWKNDLLLINRVDEREVFATDQQAMMHVIKMATAGSELHQRALRFHMTIAED</sequence>
<proteinExistence type="predicted"/>
<comment type="caution">
    <text evidence="1">The sequence shown here is derived from an EMBL/GenBank/DDBJ whole genome shotgun (WGS) entry which is preliminary data.</text>
</comment>
<dbReference type="RefSeq" id="WP_114484981.1">
    <property type="nucleotide sequence ID" value="NZ_CBCSHM010000005.1"/>
</dbReference>
<reference evidence="1 2" key="1">
    <citation type="submission" date="2018-07" db="EMBL/GenBank/DDBJ databases">
        <title>Halomonas rutogse sp. nov., isolated from Lake TangqianCo on Tibetan Plateau.</title>
        <authorList>
            <person name="Lu H."/>
            <person name="Xing P."/>
            <person name="Wu Q."/>
        </authorList>
    </citation>
    <scope>NUCLEOTIDE SEQUENCE [LARGE SCALE GENOMIC DNA]</scope>
    <source>
        <strain evidence="1 2">TQ8S</strain>
    </source>
</reference>
<keyword evidence="2" id="KW-1185">Reference proteome</keyword>
<dbReference type="EMBL" id="QPIJ01000001">
    <property type="protein sequence ID" value="RCV93653.1"/>
    <property type="molecule type" value="Genomic_DNA"/>
</dbReference>
<gene>
    <name evidence="1" type="ORF">DU506_00420</name>
</gene>
<dbReference type="OrthoDB" id="9554457at2"/>
<dbReference type="AlphaFoldDB" id="A0A368UD65"/>
<name>A0A368UD65_9GAMM</name>
<accession>A0A368UD65</accession>